<gene>
    <name evidence="2" type="ordered locus">Os04g0426900</name>
    <name evidence="2" type="ORF">OSNPB_040426900</name>
</gene>
<evidence type="ECO:0000313" key="3">
    <source>
        <dbReference type="Proteomes" id="UP000059680"/>
    </source>
</evidence>
<sequence length="78" mass="8376">MVIEEATIQDPVLGPHQDGNSGRAGDARERRGSKHGQTELANDSASGMEKDEQKKEQVKNGKKGSPEFGKENGGFLPL</sequence>
<keyword evidence="3" id="KW-1185">Reference proteome</keyword>
<name>A0A0P0WA78_ORYSJ</name>
<reference evidence="3" key="1">
    <citation type="journal article" date="2005" name="Nature">
        <title>The map-based sequence of the rice genome.</title>
        <authorList>
            <consortium name="International rice genome sequencing project (IRGSP)"/>
            <person name="Matsumoto T."/>
            <person name="Wu J."/>
            <person name="Kanamori H."/>
            <person name="Katayose Y."/>
            <person name="Fujisawa M."/>
            <person name="Namiki N."/>
            <person name="Mizuno H."/>
            <person name="Yamamoto K."/>
            <person name="Antonio B.A."/>
            <person name="Baba T."/>
            <person name="Sakata K."/>
            <person name="Nagamura Y."/>
            <person name="Aoki H."/>
            <person name="Arikawa K."/>
            <person name="Arita K."/>
            <person name="Bito T."/>
            <person name="Chiden Y."/>
            <person name="Fujitsuka N."/>
            <person name="Fukunaka R."/>
            <person name="Hamada M."/>
            <person name="Harada C."/>
            <person name="Hayashi A."/>
            <person name="Hijishita S."/>
            <person name="Honda M."/>
            <person name="Hosokawa S."/>
            <person name="Ichikawa Y."/>
            <person name="Idonuma A."/>
            <person name="Iijima M."/>
            <person name="Ikeda M."/>
            <person name="Ikeno M."/>
            <person name="Ito K."/>
            <person name="Ito S."/>
            <person name="Ito T."/>
            <person name="Ito Y."/>
            <person name="Ito Y."/>
            <person name="Iwabuchi A."/>
            <person name="Kamiya K."/>
            <person name="Karasawa W."/>
            <person name="Kurita K."/>
            <person name="Katagiri S."/>
            <person name="Kikuta A."/>
            <person name="Kobayashi H."/>
            <person name="Kobayashi N."/>
            <person name="Machita K."/>
            <person name="Maehara T."/>
            <person name="Masukawa M."/>
            <person name="Mizubayashi T."/>
            <person name="Mukai Y."/>
            <person name="Nagasaki H."/>
            <person name="Nagata Y."/>
            <person name="Naito S."/>
            <person name="Nakashima M."/>
            <person name="Nakama Y."/>
            <person name="Nakamichi Y."/>
            <person name="Nakamura M."/>
            <person name="Meguro A."/>
            <person name="Negishi M."/>
            <person name="Ohta I."/>
            <person name="Ohta T."/>
            <person name="Okamoto M."/>
            <person name="Ono N."/>
            <person name="Saji S."/>
            <person name="Sakaguchi M."/>
            <person name="Sakai K."/>
            <person name="Shibata M."/>
            <person name="Shimokawa T."/>
            <person name="Song J."/>
            <person name="Takazaki Y."/>
            <person name="Terasawa K."/>
            <person name="Tsugane M."/>
            <person name="Tsuji K."/>
            <person name="Ueda S."/>
            <person name="Waki K."/>
            <person name="Yamagata H."/>
            <person name="Yamamoto M."/>
            <person name="Yamamoto S."/>
            <person name="Yamane H."/>
            <person name="Yoshiki S."/>
            <person name="Yoshihara R."/>
            <person name="Yukawa K."/>
            <person name="Zhong H."/>
            <person name="Yano M."/>
            <person name="Yuan Q."/>
            <person name="Ouyang S."/>
            <person name="Liu J."/>
            <person name="Jones K.M."/>
            <person name="Gansberger K."/>
            <person name="Moffat K."/>
            <person name="Hill J."/>
            <person name="Bera J."/>
            <person name="Fadrosh D."/>
            <person name="Jin S."/>
            <person name="Johri S."/>
            <person name="Kim M."/>
            <person name="Overton L."/>
            <person name="Reardon M."/>
            <person name="Tsitrin T."/>
            <person name="Vuong H."/>
            <person name="Weaver B."/>
            <person name="Ciecko A."/>
            <person name="Tallon L."/>
            <person name="Jackson J."/>
            <person name="Pai G."/>
            <person name="Aken S.V."/>
            <person name="Utterback T."/>
            <person name="Reidmuller S."/>
            <person name="Feldblyum T."/>
            <person name="Hsiao J."/>
            <person name="Zismann V."/>
            <person name="Iobst S."/>
            <person name="de Vazeille A.R."/>
            <person name="Buell C.R."/>
            <person name="Ying K."/>
            <person name="Li Y."/>
            <person name="Lu T."/>
            <person name="Huang Y."/>
            <person name="Zhao Q."/>
            <person name="Feng Q."/>
            <person name="Zhang L."/>
            <person name="Zhu J."/>
            <person name="Weng Q."/>
            <person name="Mu J."/>
            <person name="Lu Y."/>
            <person name="Fan D."/>
            <person name="Liu Y."/>
            <person name="Guan J."/>
            <person name="Zhang Y."/>
            <person name="Yu S."/>
            <person name="Liu X."/>
            <person name="Zhang Y."/>
            <person name="Hong G."/>
            <person name="Han B."/>
            <person name="Choisne N."/>
            <person name="Demange N."/>
            <person name="Orjeda G."/>
            <person name="Samain S."/>
            <person name="Cattolico L."/>
            <person name="Pelletier E."/>
            <person name="Couloux A."/>
            <person name="Segurens B."/>
            <person name="Wincker P."/>
            <person name="D'Hont A."/>
            <person name="Scarpelli C."/>
            <person name="Weissenbach J."/>
            <person name="Salanoubat M."/>
            <person name="Quetier F."/>
            <person name="Yu Y."/>
            <person name="Kim H.R."/>
            <person name="Rambo T."/>
            <person name="Currie J."/>
            <person name="Collura K."/>
            <person name="Luo M."/>
            <person name="Yang T."/>
            <person name="Ammiraju J.S.S."/>
            <person name="Engler F."/>
            <person name="Soderlund C."/>
            <person name="Wing R.A."/>
            <person name="Palmer L.E."/>
            <person name="de la Bastide M."/>
            <person name="Spiegel L."/>
            <person name="Nascimento L."/>
            <person name="Zutavern T."/>
            <person name="O'Shaughnessy A."/>
            <person name="Dike S."/>
            <person name="Dedhia N."/>
            <person name="Preston R."/>
            <person name="Balija V."/>
            <person name="McCombie W.R."/>
            <person name="Chow T."/>
            <person name="Chen H."/>
            <person name="Chung M."/>
            <person name="Chen C."/>
            <person name="Shaw J."/>
            <person name="Wu H."/>
            <person name="Hsiao K."/>
            <person name="Chao Y."/>
            <person name="Chu M."/>
            <person name="Cheng C."/>
            <person name="Hour A."/>
            <person name="Lee P."/>
            <person name="Lin S."/>
            <person name="Lin Y."/>
            <person name="Liou J."/>
            <person name="Liu S."/>
            <person name="Hsing Y."/>
            <person name="Raghuvanshi S."/>
            <person name="Mohanty A."/>
            <person name="Bharti A.K."/>
            <person name="Gaur A."/>
            <person name="Gupta V."/>
            <person name="Kumar D."/>
            <person name="Ravi V."/>
            <person name="Vij S."/>
            <person name="Kapur A."/>
            <person name="Khurana P."/>
            <person name="Khurana P."/>
            <person name="Khurana J.P."/>
            <person name="Tyagi A.K."/>
            <person name="Gaikwad K."/>
            <person name="Singh A."/>
            <person name="Dalal V."/>
            <person name="Srivastava S."/>
            <person name="Dixit A."/>
            <person name="Pal A.K."/>
            <person name="Ghazi I.A."/>
            <person name="Yadav M."/>
            <person name="Pandit A."/>
            <person name="Bhargava A."/>
            <person name="Sureshbabu K."/>
            <person name="Batra K."/>
            <person name="Sharma T.R."/>
            <person name="Mohapatra T."/>
            <person name="Singh N.K."/>
            <person name="Messing J."/>
            <person name="Nelson A.B."/>
            <person name="Fuks G."/>
            <person name="Kavchok S."/>
            <person name="Keizer G."/>
            <person name="Linton E."/>
            <person name="Llaca V."/>
            <person name="Song R."/>
            <person name="Tanyolac B."/>
            <person name="Young S."/>
            <person name="Ho-Il K."/>
            <person name="Hahn J.H."/>
            <person name="Sangsakoo G."/>
            <person name="Vanavichit A."/>
            <person name="de Mattos Luiz.A.T."/>
            <person name="Zimmer P.D."/>
            <person name="Malone G."/>
            <person name="Dellagostin O."/>
            <person name="de Oliveira A.C."/>
            <person name="Bevan M."/>
            <person name="Bancroft I."/>
            <person name="Minx P."/>
            <person name="Cordum H."/>
            <person name="Wilson R."/>
            <person name="Cheng Z."/>
            <person name="Jin W."/>
            <person name="Jiang J."/>
            <person name="Leong S.A."/>
            <person name="Iwama H."/>
            <person name="Gojobori T."/>
            <person name="Itoh T."/>
            <person name="Niimura Y."/>
            <person name="Fujii Y."/>
            <person name="Habara T."/>
            <person name="Sakai H."/>
            <person name="Sato Y."/>
            <person name="Wilson G."/>
            <person name="Kumar K."/>
            <person name="McCouch S."/>
            <person name="Juretic N."/>
            <person name="Hoen D."/>
            <person name="Wright S."/>
            <person name="Bruskiewich R."/>
            <person name="Bureau T."/>
            <person name="Miyao A."/>
            <person name="Hirochika H."/>
            <person name="Nishikawa T."/>
            <person name="Kadowaki K."/>
            <person name="Sugiura M."/>
            <person name="Burr B."/>
            <person name="Sasaki T."/>
        </authorList>
    </citation>
    <scope>NUCLEOTIDE SEQUENCE [LARGE SCALE GENOMIC DNA]</scope>
    <source>
        <strain evidence="3">cv. Nipponbare</strain>
    </source>
</reference>
<dbReference type="PaxDb" id="39947-A0A0P0WA78"/>
<dbReference type="AlphaFoldDB" id="A0A0P0WA78"/>
<reference evidence="2 3" key="2">
    <citation type="journal article" date="2013" name="Plant Cell Physiol.">
        <title>Rice Annotation Project Database (RAP-DB): an integrative and interactive database for rice genomics.</title>
        <authorList>
            <person name="Sakai H."/>
            <person name="Lee S.S."/>
            <person name="Tanaka T."/>
            <person name="Numa H."/>
            <person name="Kim J."/>
            <person name="Kawahara Y."/>
            <person name="Wakimoto H."/>
            <person name="Yang C.C."/>
            <person name="Iwamoto M."/>
            <person name="Abe T."/>
            <person name="Yamada Y."/>
            <person name="Muto A."/>
            <person name="Inokuchi H."/>
            <person name="Ikemura T."/>
            <person name="Matsumoto T."/>
            <person name="Sasaki T."/>
            <person name="Itoh T."/>
        </authorList>
    </citation>
    <scope>NUCLEOTIDE SEQUENCE [LARGE SCALE GENOMIC DNA]</scope>
    <source>
        <strain evidence="3">cv. Nipponbare</strain>
    </source>
</reference>
<evidence type="ECO:0000313" key="2">
    <source>
        <dbReference type="EMBL" id="BAS89232.1"/>
    </source>
</evidence>
<feature type="region of interest" description="Disordered" evidence="1">
    <location>
        <begin position="1"/>
        <end position="78"/>
    </location>
</feature>
<dbReference type="InParanoid" id="A0A0P0WA78"/>
<accession>A0A0P0WA78</accession>
<dbReference type="Proteomes" id="UP000059680">
    <property type="component" value="Chromosome 4"/>
</dbReference>
<protein>
    <submittedName>
        <fullName evidence="2">Os04g0426900 protein</fullName>
    </submittedName>
</protein>
<reference evidence="2 3" key="3">
    <citation type="journal article" date="2013" name="Rice">
        <title>Improvement of the Oryza sativa Nipponbare reference genome using next generation sequence and optical map data.</title>
        <authorList>
            <person name="Kawahara Y."/>
            <person name="de la Bastide M."/>
            <person name="Hamilton J.P."/>
            <person name="Kanamori H."/>
            <person name="McCombie W.R."/>
            <person name="Ouyang S."/>
            <person name="Schwartz D.C."/>
            <person name="Tanaka T."/>
            <person name="Wu J."/>
            <person name="Zhou S."/>
            <person name="Childs K.L."/>
            <person name="Davidson R.M."/>
            <person name="Lin H."/>
            <person name="Quesada-Ocampo L."/>
            <person name="Vaillancourt B."/>
            <person name="Sakai H."/>
            <person name="Lee S.S."/>
            <person name="Kim J."/>
            <person name="Numa H."/>
            <person name="Itoh T."/>
            <person name="Buell C.R."/>
            <person name="Matsumoto T."/>
        </authorList>
    </citation>
    <scope>NUCLEOTIDE SEQUENCE [LARGE SCALE GENOMIC DNA]</scope>
    <source>
        <strain evidence="3">cv. Nipponbare</strain>
    </source>
</reference>
<proteinExistence type="predicted"/>
<evidence type="ECO:0000256" key="1">
    <source>
        <dbReference type="SAM" id="MobiDB-lite"/>
    </source>
</evidence>
<feature type="compositionally biased region" description="Basic and acidic residues" evidence="1">
    <location>
        <begin position="48"/>
        <end position="70"/>
    </location>
</feature>
<dbReference type="EMBL" id="AP014960">
    <property type="protein sequence ID" value="BAS89232.1"/>
    <property type="molecule type" value="Genomic_DNA"/>
</dbReference>
<organism evidence="2 3">
    <name type="scientific">Oryza sativa subsp. japonica</name>
    <name type="common">Rice</name>
    <dbReference type="NCBI Taxonomy" id="39947"/>
    <lineage>
        <taxon>Eukaryota</taxon>
        <taxon>Viridiplantae</taxon>
        <taxon>Streptophyta</taxon>
        <taxon>Embryophyta</taxon>
        <taxon>Tracheophyta</taxon>
        <taxon>Spermatophyta</taxon>
        <taxon>Magnoliopsida</taxon>
        <taxon>Liliopsida</taxon>
        <taxon>Poales</taxon>
        <taxon>Poaceae</taxon>
        <taxon>BOP clade</taxon>
        <taxon>Oryzoideae</taxon>
        <taxon>Oryzeae</taxon>
        <taxon>Oryzinae</taxon>
        <taxon>Oryza</taxon>
        <taxon>Oryza sativa</taxon>
    </lineage>
</organism>